<dbReference type="EMBL" id="JABFUD020000002">
    <property type="protein sequence ID" value="KAI5083688.1"/>
    <property type="molecule type" value="Genomic_DNA"/>
</dbReference>
<feature type="compositionally biased region" description="Pro residues" evidence="8">
    <location>
        <begin position="302"/>
        <end position="312"/>
    </location>
</feature>
<feature type="compositionally biased region" description="Low complexity" evidence="8">
    <location>
        <begin position="53"/>
        <end position="89"/>
    </location>
</feature>
<evidence type="ECO:0000313" key="11">
    <source>
        <dbReference type="Proteomes" id="UP000886520"/>
    </source>
</evidence>
<comment type="caution">
    <text evidence="10">The sequence shown here is derived from an EMBL/GenBank/DDBJ whole genome shotgun (WGS) entry which is preliminary data.</text>
</comment>
<feature type="domain" description="AP2/ERF" evidence="9">
    <location>
        <begin position="103"/>
        <end position="160"/>
    </location>
</feature>
<dbReference type="Gene3D" id="3.30.730.10">
    <property type="entry name" value="AP2/ERF domain"/>
    <property type="match status" value="1"/>
</dbReference>
<keyword evidence="2" id="KW-0805">Transcription regulation</keyword>
<dbReference type="InterPro" id="IPR016177">
    <property type="entry name" value="DNA-bd_dom_sf"/>
</dbReference>
<dbReference type="PROSITE" id="PS51032">
    <property type="entry name" value="AP2_ERF"/>
    <property type="match status" value="1"/>
</dbReference>
<feature type="region of interest" description="Disordered" evidence="8">
    <location>
        <begin position="289"/>
        <end position="322"/>
    </location>
</feature>
<feature type="region of interest" description="Disordered" evidence="8">
    <location>
        <begin position="50"/>
        <end position="104"/>
    </location>
</feature>
<evidence type="ECO:0000256" key="6">
    <source>
        <dbReference type="ARBA" id="ARBA00023242"/>
    </source>
</evidence>
<dbReference type="InterPro" id="IPR036955">
    <property type="entry name" value="AP2/ERF_dom_sf"/>
</dbReference>
<evidence type="ECO:0000256" key="7">
    <source>
        <dbReference type="ARBA" id="ARBA00024343"/>
    </source>
</evidence>
<feature type="non-terminal residue" evidence="10">
    <location>
        <position position="1"/>
    </location>
</feature>
<keyword evidence="11" id="KW-1185">Reference proteome</keyword>
<evidence type="ECO:0000259" key="9">
    <source>
        <dbReference type="PROSITE" id="PS51032"/>
    </source>
</evidence>
<dbReference type="SUPFAM" id="SSF54171">
    <property type="entry name" value="DNA-binding domain"/>
    <property type="match status" value="1"/>
</dbReference>
<keyword evidence="6" id="KW-0539">Nucleus</keyword>
<dbReference type="InterPro" id="IPR051032">
    <property type="entry name" value="AP2/ERF_TF_ERF_subfamily"/>
</dbReference>
<dbReference type="PANTHER" id="PTHR31985:SF242">
    <property type="entry name" value="OS02G0676800 PROTEIN"/>
    <property type="match status" value="1"/>
</dbReference>
<dbReference type="AlphaFoldDB" id="A0A9D4VDS1"/>
<dbReference type="PRINTS" id="PR00367">
    <property type="entry name" value="ETHRSPELEMNT"/>
</dbReference>
<comment type="subcellular location">
    <subcellularLocation>
        <location evidence="1">Nucleus</location>
    </subcellularLocation>
</comment>
<evidence type="ECO:0000256" key="8">
    <source>
        <dbReference type="SAM" id="MobiDB-lite"/>
    </source>
</evidence>
<dbReference type="Pfam" id="PF00847">
    <property type="entry name" value="AP2"/>
    <property type="match status" value="1"/>
</dbReference>
<dbReference type="PANTHER" id="PTHR31985">
    <property type="entry name" value="ETHYLENE-RESPONSIVE TRANSCRIPTION FACTOR ERF042-RELATED"/>
    <property type="match status" value="1"/>
</dbReference>
<feature type="region of interest" description="Disordered" evidence="8">
    <location>
        <begin position="191"/>
        <end position="223"/>
    </location>
</feature>
<dbReference type="InterPro" id="IPR001471">
    <property type="entry name" value="AP2/ERF_dom"/>
</dbReference>
<dbReference type="GO" id="GO:0003677">
    <property type="term" value="F:DNA binding"/>
    <property type="evidence" value="ECO:0007669"/>
    <property type="project" value="UniProtKB-KW"/>
</dbReference>
<evidence type="ECO:0000256" key="4">
    <source>
        <dbReference type="ARBA" id="ARBA00023159"/>
    </source>
</evidence>
<evidence type="ECO:0000256" key="1">
    <source>
        <dbReference type="ARBA" id="ARBA00004123"/>
    </source>
</evidence>
<keyword evidence="4" id="KW-0010">Activator</keyword>
<dbReference type="CDD" id="cd00018">
    <property type="entry name" value="AP2"/>
    <property type="match status" value="1"/>
</dbReference>
<evidence type="ECO:0000313" key="10">
    <source>
        <dbReference type="EMBL" id="KAI5083688.1"/>
    </source>
</evidence>
<keyword evidence="5" id="KW-0804">Transcription</keyword>
<reference evidence="10" key="1">
    <citation type="submission" date="2021-01" db="EMBL/GenBank/DDBJ databases">
        <title>Adiantum capillus-veneris genome.</title>
        <authorList>
            <person name="Fang Y."/>
            <person name="Liao Q."/>
        </authorList>
    </citation>
    <scope>NUCLEOTIDE SEQUENCE</scope>
    <source>
        <strain evidence="10">H3</strain>
        <tissue evidence="10">Leaf</tissue>
    </source>
</reference>
<dbReference type="GO" id="GO:0005634">
    <property type="term" value="C:nucleus"/>
    <property type="evidence" value="ECO:0007669"/>
    <property type="project" value="UniProtKB-SubCell"/>
</dbReference>
<sequence length="334" mass="36918">SFLRRPKTIHVSNAKLRKGKKPPFLPFLFYSLNSGRPISMKSSLRKKMQKLFSSSSASHSASSKPTAPAHSSSSSSDHSSSSDGKSPPRARSPPSPRARKHAVYRGIRQRSWGKWVSEIREPRKKTRIWLGSFSTPEMAARAYDVAAMSLKGNSAQLNFPEYASSLPRPVSLSPRDIQTAAAAAAAAWRNPPIGAGNNSTEEAVVEESGGGHEEEESAHDDTQYENTSYDAYGDQEDVGYNAYDNTEFSFPTYADAQVEEPQGYDNYEAGATSSAPTQSIYDDEELMSDPYAFHDMADAMLLPPPPPPPADDPPNYDEDESSWSNFWLWDHDRR</sequence>
<dbReference type="OrthoDB" id="1932364at2759"/>
<proteinExistence type="inferred from homology"/>
<evidence type="ECO:0000256" key="5">
    <source>
        <dbReference type="ARBA" id="ARBA00023163"/>
    </source>
</evidence>
<dbReference type="SMART" id="SM00380">
    <property type="entry name" value="AP2"/>
    <property type="match status" value="1"/>
</dbReference>
<gene>
    <name evidence="10" type="ORF">GOP47_0003431</name>
</gene>
<organism evidence="10 11">
    <name type="scientific">Adiantum capillus-veneris</name>
    <name type="common">Maidenhair fern</name>
    <dbReference type="NCBI Taxonomy" id="13818"/>
    <lineage>
        <taxon>Eukaryota</taxon>
        <taxon>Viridiplantae</taxon>
        <taxon>Streptophyta</taxon>
        <taxon>Embryophyta</taxon>
        <taxon>Tracheophyta</taxon>
        <taxon>Polypodiopsida</taxon>
        <taxon>Polypodiidae</taxon>
        <taxon>Polypodiales</taxon>
        <taxon>Pteridineae</taxon>
        <taxon>Pteridaceae</taxon>
        <taxon>Vittarioideae</taxon>
        <taxon>Adiantum</taxon>
    </lineage>
</organism>
<evidence type="ECO:0000256" key="3">
    <source>
        <dbReference type="ARBA" id="ARBA00023125"/>
    </source>
</evidence>
<protein>
    <recommendedName>
        <fullName evidence="9">AP2/ERF domain-containing protein</fullName>
    </recommendedName>
</protein>
<accession>A0A9D4VDS1</accession>
<keyword evidence="3" id="KW-0238">DNA-binding</keyword>
<comment type="similarity">
    <text evidence="7">Belongs to the AP2/ERF transcription factor family. ERF subfamily.</text>
</comment>
<dbReference type="FunFam" id="3.30.730.10:FF:000001">
    <property type="entry name" value="Ethylene-responsive transcription factor 2"/>
    <property type="match status" value="1"/>
</dbReference>
<evidence type="ECO:0000256" key="2">
    <source>
        <dbReference type="ARBA" id="ARBA00023015"/>
    </source>
</evidence>
<name>A0A9D4VDS1_ADICA</name>
<dbReference type="GO" id="GO:0003700">
    <property type="term" value="F:DNA-binding transcription factor activity"/>
    <property type="evidence" value="ECO:0007669"/>
    <property type="project" value="InterPro"/>
</dbReference>
<dbReference type="Proteomes" id="UP000886520">
    <property type="component" value="Chromosome 3"/>
</dbReference>